<evidence type="ECO:0000256" key="2">
    <source>
        <dbReference type="ARBA" id="ARBA00022801"/>
    </source>
</evidence>
<evidence type="ECO:0000256" key="3">
    <source>
        <dbReference type="SAM" id="Phobius"/>
    </source>
</evidence>
<keyword evidence="2" id="KW-0378">Hydrolase</keyword>
<dbReference type="Gene3D" id="3.30.420.10">
    <property type="entry name" value="Ribonuclease H-like superfamily/Ribonuclease H"/>
    <property type="match status" value="1"/>
</dbReference>
<dbReference type="EMBL" id="QJKJ01001768">
    <property type="protein sequence ID" value="RDY05985.1"/>
    <property type="molecule type" value="Genomic_DNA"/>
</dbReference>
<organism evidence="5 6">
    <name type="scientific">Mucuna pruriens</name>
    <name type="common">Velvet bean</name>
    <name type="synonym">Dolichos pruriens</name>
    <dbReference type="NCBI Taxonomy" id="157652"/>
    <lineage>
        <taxon>Eukaryota</taxon>
        <taxon>Viridiplantae</taxon>
        <taxon>Streptophyta</taxon>
        <taxon>Embryophyta</taxon>
        <taxon>Tracheophyta</taxon>
        <taxon>Spermatophyta</taxon>
        <taxon>Magnoliopsida</taxon>
        <taxon>eudicotyledons</taxon>
        <taxon>Gunneridae</taxon>
        <taxon>Pentapetalae</taxon>
        <taxon>rosids</taxon>
        <taxon>fabids</taxon>
        <taxon>Fabales</taxon>
        <taxon>Fabaceae</taxon>
        <taxon>Papilionoideae</taxon>
        <taxon>50 kb inversion clade</taxon>
        <taxon>NPAAA clade</taxon>
        <taxon>indigoferoid/millettioid clade</taxon>
        <taxon>Phaseoleae</taxon>
        <taxon>Mucuna</taxon>
    </lineage>
</organism>
<evidence type="ECO:0000256" key="1">
    <source>
        <dbReference type="ARBA" id="ARBA00022723"/>
    </source>
</evidence>
<keyword evidence="3" id="KW-0812">Transmembrane</keyword>
<feature type="non-terminal residue" evidence="5">
    <location>
        <position position="676"/>
    </location>
</feature>
<dbReference type="InterPro" id="IPR036397">
    <property type="entry name" value="RNaseH_sf"/>
</dbReference>
<dbReference type="GO" id="GO:0016787">
    <property type="term" value="F:hydrolase activity"/>
    <property type="evidence" value="ECO:0007669"/>
    <property type="project" value="UniProtKB-KW"/>
</dbReference>
<comment type="caution">
    <text evidence="5">The sequence shown here is derived from an EMBL/GenBank/DDBJ whole genome shotgun (WGS) entry which is preliminary data.</text>
</comment>
<dbReference type="SUPFAM" id="SSF53098">
    <property type="entry name" value="Ribonuclease H-like"/>
    <property type="match status" value="1"/>
</dbReference>
<dbReference type="GO" id="GO:0003676">
    <property type="term" value="F:nucleic acid binding"/>
    <property type="evidence" value="ECO:0007669"/>
    <property type="project" value="InterPro"/>
</dbReference>
<dbReference type="InterPro" id="IPR039537">
    <property type="entry name" value="Retrotran_Ty1/copia-like"/>
</dbReference>
<dbReference type="InterPro" id="IPR001584">
    <property type="entry name" value="Integrase_cat-core"/>
</dbReference>
<gene>
    <name evidence="5" type="primary">GIP</name>
    <name evidence="5" type="ORF">CR513_10101</name>
</gene>
<keyword evidence="1" id="KW-0479">Metal-binding</keyword>
<accession>A0A371HT84</accession>
<dbReference type="OrthoDB" id="1430922at2759"/>
<name>A0A371HT84_MUCPR</name>
<dbReference type="PANTHER" id="PTHR42648">
    <property type="entry name" value="TRANSPOSASE, PUTATIVE-RELATED"/>
    <property type="match status" value="1"/>
</dbReference>
<sequence>MSVSHVIYVNIPSNEIFQRQQRILNLSIHDFTRFTWICLLENKSETREHLQIFINNVETRFGTKIKTIMTDNDKEFLMHDFYNKKGIVHYTSCIATPQQNRVVEWKHQHILNVAHALYFQVSILQGFWTFAIKHVVHLISKLPTSLLDNKSPHELLFGNVPNLSHLKIFGCLVYASTITVGQGKFYPHAIKCIFLGYKLGTKGFLLKPQTTVPSKQQTSQRTRRAQTCLKDFHIGFTVSSITNNSLDLGNTPYRLSYYLSYAKCSKFYSSFVLLFPPKLKLLHTKRLHNMNVGIEPWMLNYWLSRRIRLDHKWVYKIKYQADGSIKQYKACLVAKGYIQTMGVDYFETFTHYVEVLLALATAKGWYLHQLDINNAFLHGDLHEGVYMTLPPSISANKNLGLKQANRQWNANLTYSLLSLGYTQSNADHSPFVKHSHNLAGNDMVTRSRIGIILNQRKYCLELVGDFGLLGSKPIFLPINASYKLLDNDTIGDLLSDPSSYRHLVGRLLYMTTTFPNIAFATQQLSQFIARPSVICYLKGTPGLGLFFSAKNEISFIASLTQIGLVVLTLAASSQLINFLAFQKASHCISFICVIYIAQNPTFHERTKHTKIDCHVVRTKLQAGLIDLLPIISVDQLANVFTKPLLPCIFQIILSILGLLNIYVPTYGRLSQYRQSQ</sequence>
<feature type="non-terminal residue" evidence="5">
    <location>
        <position position="1"/>
    </location>
</feature>
<proteinExistence type="predicted"/>
<dbReference type="GO" id="GO:0046872">
    <property type="term" value="F:metal ion binding"/>
    <property type="evidence" value="ECO:0007669"/>
    <property type="project" value="UniProtKB-KW"/>
</dbReference>
<dbReference type="InterPro" id="IPR013103">
    <property type="entry name" value="RVT_2"/>
</dbReference>
<evidence type="ECO:0000259" key="4">
    <source>
        <dbReference type="PROSITE" id="PS50994"/>
    </source>
</evidence>
<evidence type="ECO:0000313" key="5">
    <source>
        <dbReference type="EMBL" id="RDY05985.1"/>
    </source>
</evidence>
<feature type="transmembrane region" description="Helical" evidence="3">
    <location>
        <begin position="643"/>
        <end position="663"/>
    </location>
</feature>
<feature type="domain" description="Integrase catalytic" evidence="4">
    <location>
        <begin position="1"/>
        <end position="160"/>
    </location>
</feature>
<dbReference type="Pfam" id="PF07727">
    <property type="entry name" value="RVT_2"/>
    <property type="match status" value="1"/>
</dbReference>
<dbReference type="PANTHER" id="PTHR42648:SF31">
    <property type="entry name" value="RNA-DIRECTED DNA POLYMERASE"/>
    <property type="match status" value="1"/>
</dbReference>
<reference evidence="5" key="1">
    <citation type="submission" date="2018-05" db="EMBL/GenBank/DDBJ databases">
        <title>Draft genome of Mucuna pruriens seed.</title>
        <authorList>
            <person name="Nnadi N.E."/>
            <person name="Vos R."/>
            <person name="Hasami M.H."/>
            <person name="Devisetty U.K."/>
            <person name="Aguiy J.C."/>
        </authorList>
    </citation>
    <scope>NUCLEOTIDE SEQUENCE [LARGE SCALE GENOMIC DNA]</scope>
    <source>
        <strain evidence="5">JCA_2017</strain>
    </source>
</reference>
<evidence type="ECO:0000313" key="6">
    <source>
        <dbReference type="Proteomes" id="UP000257109"/>
    </source>
</evidence>
<dbReference type="PROSITE" id="PS50994">
    <property type="entry name" value="INTEGRASE"/>
    <property type="match status" value="1"/>
</dbReference>
<keyword evidence="6" id="KW-1185">Reference proteome</keyword>
<keyword evidence="3" id="KW-0472">Membrane</keyword>
<dbReference type="AlphaFoldDB" id="A0A371HT84"/>
<protein>
    <submittedName>
        <fullName evidence="5">Copia protein</fullName>
    </submittedName>
</protein>
<dbReference type="GO" id="GO:0015074">
    <property type="term" value="P:DNA integration"/>
    <property type="evidence" value="ECO:0007669"/>
    <property type="project" value="InterPro"/>
</dbReference>
<dbReference type="CDD" id="cd09272">
    <property type="entry name" value="RNase_HI_RT_Ty1"/>
    <property type="match status" value="1"/>
</dbReference>
<dbReference type="Proteomes" id="UP000257109">
    <property type="component" value="Unassembled WGS sequence"/>
</dbReference>
<dbReference type="InterPro" id="IPR012337">
    <property type="entry name" value="RNaseH-like_sf"/>
</dbReference>
<keyword evidence="3" id="KW-1133">Transmembrane helix</keyword>